<organism evidence="1 2">
    <name type="scientific">Nonomuraea jabiensis</name>
    <dbReference type="NCBI Taxonomy" id="882448"/>
    <lineage>
        <taxon>Bacteria</taxon>
        <taxon>Bacillati</taxon>
        <taxon>Actinomycetota</taxon>
        <taxon>Actinomycetes</taxon>
        <taxon>Streptosporangiales</taxon>
        <taxon>Streptosporangiaceae</taxon>
        <taxon>Nonomuraea</taxon>
    </lineage>
</organism>
<dbReference type="Proteomes" id="UP000579153">
    <property type="component" value="Unassembled WGS sequence"/>
</dbReference>
<dbReference type="RefSeq" id="WP_185069616.1">
    <property type="nucleotide sequence ID" value="NZ_JACHMB010000001.1"/>
</dbReference>
<gene>
    <name evidence="1" type="ORF">HD596_002782</name>
</gene>
<accession>A0A7W9G2L5</accession>
<dbReference type="EMBL" id="JACHMB010000001">
    <property type="protein sequence ID" value="MBB5776026.1"/>
    <property type="molecule type" value="Genomic_DNA"/>
</dbReference>
<reference evidence="1 2" key="1">
    <citation type="submission" date="2020-08" db="EMBL/GenBank/DDBJ databases">
        <title>Sequencing the genomes of 1000 actinobacteria strains.</title>
        <authorList>
            <person name="Klenk H.-P."/>
        </authorList>
    </citation>
    <scope>NUCLEOTIDE SEQUENCE [LARGE SCALE GENOMIC DNA]</scope>
    <source>
        <strain evidence="1 2">DSM 45507</strain>
    </source>
</reference>
<dbReference type="AlphaFoldDB" id="A0A7W9G2L5"/>
<name>A0A7W9G2L5_9ACTN</name>
<evidence type="ECO:0000313" key="2">
    <source>
        <dbReference type="Proteomes" id="UP000579153"/>
    </source>
</evidence>
<proteinExistence type="predicted"/>
<sequence>MIVAFPDDSEPRPEPLHAWQESGFTVAEARGWIKEGFRLPQARRWRESGVCAADQARQWRTAGATPYTVDVCLRAGMTPRDAVRWRELGHSLEEAADRHLAGESPRPRRWLHRLFGGDRSRAAAEPGAMRELLRAGVAASTARGFADAGWAGRDAVEWARRGVEPTDAKIFRALGFSAAEAAKLDEDAVSVMVGWWRAGVPFDEVAAWRGAGFRPGEAVALRADGTGVEQAKILRALTEGAE</sequence>
<protein>
    <submittedName>
        <fullName evidence="1">Uncharacterized protein</fullName>
    </submittedName>
</protein>
<evidence type="ECO:0000313" key="1">
    <source>
        <dbReference type="EMBL" id="MBB5776026.1"/>
    </source>
</evidence>
<comment type="caution">
    <text evidence="1">The sequence shown here is derived from an EMBL/GenBank/DDBJ whole genome shotgun (WGS) entry which is preliminary data.</text>
</comment>
<keyword evidence="2" id="KW-1185">Reference proteome</keyword>